<proteinExistence type="predicted"/>
<evidence type="ECO:0000313" key="2">
    <source>
        <dbReference type="Proteomes" id="UP000028990"/>
    </source>
</evidence>
<keyword evidence="2" id="KW-1185">Reference proteome</keyword>
<reference evidence="1 2" key="1">
    <citation type="submission" date="2013-11" db="EMBL/GenBank/DDBJ databases">
        <title>The Damaraland mole rat (Fukomys damarensis) genome and evolution of African mole rats.</title>
        <authorList>
            <person name="Gladyshev V.N."/>
            <person name="Fang X."/>
        </authorList>
    </citation>
    <scope>NUCLEOTIDE SEQUENCE [LARGE SCALE GENOMIC DNA]</scope>
    <source>
        <tissue evidence="1">Liver</tissue>
    </source>
</reference>
<dbReference type="AlphaFoldDB" id="A0A091CSM4"/>
<protein>
    <submittedName>
        <fullName evidence="1">Uncharacterized protein</fullName>
    </submittedName>
</protein>
<name>A0A091CSM4_FUKDA</name>
<organism evidence="1 2">
    <name type="scientific">Fukomys damarensis</name>
    <name type="common">Damaraland mole rat</name>
    <name type="synonym">Cryptomys damarensis</name>
    <dbReference type="NCBI Taxonomy" id="885580"/>
    <lineage>
        <taxon>Eukaryota</taxon>
        <taxon>Metazoa</taxon>
        <taxon>Chordata</taxon>
        <taxon>Craniata</taxon>
        <taxon>Vertebrata</taxon>
        <taxon>Euteleostomi</taxon>
        <taxon>Mammalia</taxon>
        <taxon>Eutheria</taxon>
        <taxon>Euarchontoglires</taxon>
        <taxon>Glires</taxon>
        <taxon>Rodentia</taxon>
        <taxon>Hystricomorpha</taxon>
        <taxon>Bathyergidae</taxon>
        <taxon>Fukomys</taxon>
    </lineage>
</organism>
<dbReference type="EMBL" id="KN124398">
    <property type="protein sequence ID" value="KFO21312.1"/>
    <property type="molecule type" value="Genomic_DNA"/>
</dbReference>
<dbReference type="Proteomes" id="UP000028990">
    <property type="component" value="Unassembled WGS sequence"/>
</dbReference>
<sequence>MYKVDILMEVWDPGISHYPKDISEGGNLPNIKCRPENRWIGVGCENSTNKSSHGHWVGTEWEHPGIRLWVPRHVNL</sequence>
<evidence type="ECO:0000313" key="1">
    <source>
        <dbReference type="EMBL" id="KFO21312.1"/>
    </source>
</evidence>
<gene>
    <name evidence="1" type="ORF">H920_17360</name>
</gene>
<accession>A0A091CSM4</accession>